<gene>
    <name evidence="8" type="ORF">P4O66_001992</name>
</gene>
<feature type="region of interest" description="Disordered" evidence="6">
    <location>
        <begin position="1"/>
        <end position="58"/>
    </location>
</feature>
<reference evidence="8" key="1">
    <citation type="submission" date="2023-03" db="EMBL/GenBank/DDBJ databases">
        <title>Electrophorus voltai genome.</title>
        <authorList>
            <person name="Bian C."/>
        </authorList>
    </citation>
    <scope>NUCLEOTIDE SEQUENCE</scope>
    <source>
        <strain evidence="8">CB-2022</strain>
        <tissue evidence="8">Muscle</tissue>
    </source>
</reference>
<evidence type="ECO:0000256" key="3">
    <source>
        <dbReference type="ARBA" id="ARBA00023125"/>
    </source>
</evidence>
<evidence type="ECO:0000256" key="6">
    <source>
        <dbReference type="SAM" id="MobiDB-lite"/>
    </source>
</evidence>
<comment type="similarity">
    <text evidence="1">Belongs to the bZIP family. NFIL3 subfamily.</text>
</comment>
<dbReference type="GO" id="GO:0007623">
    <property type="term" value="P:circadian rhythm"/>
    <property type="evidence" value="ECO:0007669"/>
    <property type="project" value="TreeGrafter"/>
</dbReference>
<keyword evidence="3" id="KW-0238">DNA-binding</keyword>
<keyword evidence="2" id="KW-0805">Transcription regulation</keyword>
<keyword evidence="9" id="KW-1185">Reference proteome</keyword>
<dbReference type="InterPro" id="IPR046347">
    <property type="entry name" value="bZIP_sf"/>
</dbReference>
<dbReference type="AlphaFoldDB" id="A0AAD9E5G2"/>
<feature type="domain" description="BZIP" evidence="7">
    <location>
        <begin position="39"/>
        <end position="89"/>
    </location>
</feature>
<dbReference type="PROSITE" id="PS00036">
    <property type="entry name" value="BZIP_BASIC"/>
    <property type="match status" value="1"/>
</dbReference>
<evidence type="ECO:0000313" key="9">
    <source>
        <dbReference type="Proteomes" id="UP001239994"/>
    </source>
</evidence>
<comment type="caution">
    <text evidence="8">The sequence shown here is derived from an EMBL/GenBank/DDBJ whole genome shotgun (WGS) entry which is preliminary data.</text>
</comment>
<evidence type="ECO:0000313" key="8">
    <source>
        <dbReference type="EMBL" id="KAK1805726.1"/>
    </source>
</evidence>
<protein>
    <recommendedName>
        <fullName evidence="7">BZIP domain-containing protein</fullName>
    </recommendedName>
</protein>
<evidence type="ECO:0000256" key="2">
    <source>
        <dbReference type="ARBA" id="ARBA00023015"/>
    </source>
</evidence>
<name>A0AAD9E5G2_9TELE</name>
<dbReference type="EMBL" id="JAROKS010000002">
    <property type="protein sequence ID" value="KAK1805726.1"/>
    <property type="molecule type" value="Genomic_DNA"/>
</dbReference>
<dbReference type="Gene3D" id="1.20.5.170">
    <property type="match status" value="1"/>
</dbReference>
<dbReference type="PANTHER" id="PTHR15284">
    <property type="entry name" value="NUCLEAR FACTOR INTERLEUKIN-3-REGULATED PROTEIN"/>
    <property type="match status" value="1"/>
</dbReference>
<sequence length="307" mass="35060">MQSAFSRIRQESEGESEEPSHRGLSLRRKREFTPEEKKDASYWEKRRKNNEAAKRSREKRRVNDYMLETRLVALCEENAALRAELLSLKLRYGLLGTNPPYAAHQRCFLQIPPYAPYTASPHLDRERYWEKRVQEPPQLPGCQRPPVTIPTHPSSGFIPTHSFPISRGCAYPLDAQGLLSSSNASMLPGPVFSPLATSHLDLPRLRSRDHRPASDEEGNLLMRSAVPADLRVEIVEGRNKGQVHMVTRNANLERKRDHRTCLEFKLFVIGDDGEGTSRSLQPMPPLLQCKFRHQEFSVPHTGRAQLP</sequence>
<evidence type="ECO:0000256" key="5">
    <source>
        <dbReference type="ARBA" id="ARBA00023242"/>
    </source>
</evidence>
<dbReference type="PROSITE" id="PS50217">
    <property type="entry name" value="BZIP"/>
    <property type="match status" value="1"/>
</dbReference>
<keyword evidence="5" id="KW-0539">Nucleus</keyword>
<feature type="compositionally biased region" description="Basic and acidic residues" evidence="6">
    <location>
        <begin position="31"/>
        <end position="55"/>
    </location>
</feature>
<organism evidence="8 9">
    <name type="scientific">Electrophorus voltai</name>
    <dbReference type="NCBI Taxonomy" id="2609070"/>
    <lineage>
        <taxon>Eukaryota</taxon>
        <taxon>Metazoa</taxon>
        <taxon>Chordata</taxon>
        <taxon>Craniata</taxon>
        <taxon>Vertebrata</taxon>
        <taxon>Euteleostomi</taxon>
        <taxon>Actinopterygii</taxon>
        <taxon>Neopterygii</taxon>
        <taxon>Teleostei</taxon>
        <taxon>Ostariophysi</taxon>
        <taxon>Gymnotiformes</taxon>
        <taxon>Gymnotoidei</taxon>
        <taxon>Gymnotidae</taxon>
        <taxon>Electrophorus</taxon>
    </lineage>
</organism>
<dbReference type="Proteomes" id="UP001239994">
    <property type="component" value="Unassembled WGS sequence"/>
</dbReference>
<dbReference type="SUPFAM" id="SSF57959">
    <property type="entry name" value="Leucine zipper domain"/>
    <property type="match status" value="1"/>
</dbReference>
<accession>A0AAD9E5G2</accession>
<dbReference type="InterPro" id="IPR004827">
    <property type="entry name" value="bZIP"/>
</dbReference>
<dbReference type="InterPro" id="IPR047229">
    <property type="entry name" value="NFIL3-like"/>
</dbReference>
<dbReference type="GO" id="GO:0005634">
    <property type="term" value="C:nucleus"/>
    <property type="evidence" value="ECO:0007669"/>
    <property type="project" value="TreeGrafter"/>
</dbReference>
<dbReference type="CDD" id="cd14694">
    <property type="entry name" value="bZIP_NFIL3"/>
    <property type="match status" value="1"/>
</dbReference>
<evidence type="ECO:0000256" key="4">
    <source>
        <dbReference type="ARBA" id="ARBA00023163"/>
    </source>
</evidence>
<proteinExistence type="inferred from homology"/>
<dbReference type="Pfam" id="PF07716">
    <property type="entry name" value="bZIP_2"/>
    <property type="match status" value="1"/>
</dbReference>
<evidence type="ECO:0000256" key="1">
    <source>
        <dbReference type="ARBA" id="ARBA00006079"/>
    </source>
</evidence>
<keyword evidence="4" id="KW-0804">Transcription</keyword>
<dbReference type="GO" id="GO:0003677">
    <property type="term" value="F:DNA binding"/>
    <property type="evidence" value="ECO:0007669"/>
    <property type="project" value="UniProtKB-KW"/>
</dbReference>
<evidence type="ECO:0000259" key="7">
    <source>
        <dbReference type="PROSITE" id="PS50217"/>
    </source>
</evidence>
<dbReference type="PANTHER" id="PTHR15284:SF1">
    <property type="entry name" value="NUCLEAR FACTOR INTERLEUKIN-3-REGULATED PROTEIN"/>
    <property type="match status" value="1"/>
</dbReference>
<dbReference type="FunFam" id="1.20.5.170:FF:000025">
    <property type="entry name" value="nuclear factor interleukin-3-regulated protein-like"/>
    <property type="match status" value="1"/>
</dbReference>
<dbReference type="GO" id="GO:0003700">
    <property type="term" value="F:DNA-binding transcription factor activity"/>
    <property type="evidence" value="ECO:0007669"/>
    <property type="project" value="InterPro"/>
</dbReference>
<dbReference type="InterPro" id="IPR047106">
    <property type="entry name" value="NFIL3-like_bZIP"/>
</dbReference>
<dbReference type="SMART" id="SM00338">
    <property type="entry name" value="BRLZ"/>
    <property type="match status" value="1"/>
</dbReference>